<evidence type="ECO:0000256" key="1">
    <source>
        <dbReference type="ARBA" id="ARBA00010552"/>
    </source>
</evidence>
<dbReference type="Gene3D" id="3.30.1330.40">
    <property type="entry name" value="RutC-like"/>
    <property type="match status" value="1"/>
</dbReference>
<dbReference type="Pfam" id="PF01042">
    <property type="entry name" value="Ribonuc_L-PSP"/>
    <property type="match status" value="1"/>
</dbReference>
<dbReference type="Proteomes" id="UP001061302">
    <property type="component" value="Chromosome"/>
</dbReference>
<sequence>MSTSIQRYHIGPRLAEIVVHNNTVYLAGQIAESLDKDTRGQTEEVLASIDRLLNEVGSDRQKLLSVTIYLADMNDYDAMNEVWSAWVIKCHTPARATVEARLADPRYRVEMVVTAAL</sequence>
<evidence type="ECO:0000313" key="3">
    <source>
        <dbReference type="Proteomes" id="UP001061302"/>
    </source>
</evidence>
<dbReference type="PANTHER" id="PTHR47328:SF1">
    <property type="entry name" value="RUTC FAMILY PROTEIN YOAB"/>
    <property type="match status" value="1"/>
</dbReference>
<dbReference type="PANTHER" id="PTHR47328">
    <property type="match status" value="1"/>
</dbReference>
<dbReference type="InterPro" id="IPR006175">
    <property type="entry name" value="YjgF/YER057c/UK114"/>
</dbReference>
<dbReference type="InterPro" id="IPR035959">
    <property type="entry name" value="RutC-like_sf"/>
</dbReference>
<dbReference type="SUPFAM" id="SSF55298">
    <property type="entry name" value="YjgF-like"/>
    <property type="match status" value="1"/>
</dbReference>
<proteinExistence type="inferred from homology"/>
<organism evidence="2 3">
    <name type="scientific">Chitiniphilus purpureus</name>
    <dbReference type="NCBI Taxonomy" id="2981137"/>
    <lineage>
        <taxon>Bacteria</taxon>
        <taxon>Pseudomonadati</taxon>
        <taxon>Pseudomonadota</taxon>
        <taxon>Betaproteobacteria</taxon>
        <taxon>Neisseriales</taxon>
        <taxon>Chitinibacteraceae</taxon>
        <taxon>Chitiniphilus</taxon>
    </lineage>
</organism>
<comment type="similarity">
    <text evidence="1">Belongs to the RutC family.</text>
</comment>
<dbReference type="InterPro" id="IPR035709">
    <property type="entry name" value="YoaB-like"/>
</dbReference>
<keyword evidence="3" id="KW-1185">Reference proteome</keyword>
<dbReference type="RefSeq" id="WP_263126232.1">
    <property type="nucleotide sequence ID" value="NZ_CP106753.1"/>
</dbReference>
<dbReference type="InterPro" id="IPR019897">
    <property type="entry name" value="RidA_CS"/>
</dbReference>
<protein>
    <submittedName>
        <fullName evidence="2">RidA family protein</fullName>
    </submittedName>
</protein>
<accession>A0ABY6DYB3</accession>
<dbReference type="CDD" id="cd06150">
    <property type="entry name" value="YjgF_YER057c_UK114_like_2"/>
    <property type="match status" value="1"/>
</dbReference>
<dbReference type="PROSITE" id="PS01094">
    <property type="entry name" value="UPF0076"/>
    <property type="match status" value="1"/>
</dbReference>
<reference evidence="2" key="1">
    <citation type="submission" date="2022-10" db="EMBL/GenBank/DDBJ databases">
        <title>Chitiniphilus purpureus sp. nov., a novel chitin-degrading bacterium isolated from crawfish pond sediment.</title>
        <authorList>
            <person name="Li K."/>
        </authorList>
    </citation>
    <scope>NUCLEOTIDE SEQUENCE</scope>
    <source>
        <strain evidence="2">CD1</strain>
    </source>
</reference>
<name>A0ABY6DYB3_9NEIS</name>
<dbReference type="EMBL" id="CP106753">
    <property type="protein sequence ID" value="UXY16828.1"/>
    <property type="molecule type" value="Genomic_DNA"/>
</dbReference>
<gene>
    <name evidence="2" type="ORF">N8I74_07370</name>
</gene>
<evidence type="ECO:0000313" key="2">
    <source>
        <dbReference type="EMBL" id="UXY16828.1"/>
    </source>
</evidence>